<dbReference type="InterPro" id="IPR003439">
    <property type="entry name" value="ABC_transporter-like_ATP-bd"/>
</dbReference>
<reference evidence="9 10" key="1">
    <citation type="submission" date="2016-10" db="EMBL/GenBank/DDBJ databases">
        <authorList>
            <person name="de Groot N.N."/>
        </authorList>
    </citation>
    <scope>NUCLEOTIDE SEQUENCE [LARGE SCALE GENOMIC DNA]</scope>
    <source>
        <strain evidence="9 10">DSM 2784</strain>
    </source>
</reference>
<organism evidence="9 10">
    <name type="scientific">Acidaminobacter hydrogenoformans DSM 2784</name>
    <dbReference type="NCBI Taxonomy" id="1120920"/>
    <lineage>
        <taxon>Bacteria</taxon>
        <taxon>Bacillati</taxon>
        <taxon>Bacillota</taxon>
        <taxon>Clostridia</taxon>
        <taxon>Peptostreptococcales</taxon>
        <taxon>Acidaminobacteraceae</taxon>
        <taxon>Acidaminobacter</taxon>
    </lineage>
</organism>
<dbReference type="Gene3D" id="3.40.50.300">
    <property type="entry name" value="P-loop containing nucleotide triphosphate hydrolases"/>
    <property type="match status" value="1"/>
</dbReference>
<keyword evidence="5" id="KW-0547">Nucleotide-binding</keyword>
<evidence type="ECO:0000256" key="6">
    <source>
        <dbReference type="ARBA" id="ARBA00022840"/>
    </source>
</evidence>
<evidence type="ECO:0000256" key="5">
    <source>
        <dbReference type="ARBA" id="ARBA00022741"/>
    </source>
</evidence>
<dbReference type="PANTHER" id="PTHR43297">
    <property type="entry name" value="OLIGOPEPTIDE TRANSPORT ATP-BINDING PROTEIN APPD"/>
    <property type="match status" value="1"/>
</dbReference>
<keyword evidence="10" id="KW-1185">Reference proteome</keyword>
<keyword evidence="6 9" id="KW-0067">ATP-binding</keyword>
<accession>A0A1G5RRY4</accession>
<dbReference type="SUPFAM" id="SSF52540">
    <property type="entry name" value="P-loop containing nucleoside triphosphate hydrolases"/>
    <property type="match status" value="1"/>
</dbReference>
<keyword evidence="7" id="KW-0472">Membrane</keyword>
<comment type="subcellular location">
    <subcellularLocation>
        <location evidence="1">Cell membrane</location>
        <topology evidence="1">Peripheral membrane protein</topology>
    </subcellularLocation>
</comment>
<evidence type="ECO:0000313" key="10">
    <source>
        <dbReference type="Proteomes" id="UP000199208"/>
    </source>
</evidence>
<dbReference type="InterPro" id="IPR050388">
    <property type="entry name" value="ABC_Ni/Peptide_Import"/>
</dbReference>
<sequence length="340" mass="37323">MAHKDTEKILEIKNLKVIYKTDLETVEAVNGLELSIGKGKTLGLVGETGAGKTTTALSILRLLPAITGRILEGEIYFDGENLLEKNERYMQTVRGNRISMVFQDPMTSLNPVLTVGEQIAEAVQLHNPDMSKEQVNERVAFTLNMVGIMPSRSGEYPHQFSGGMKQRVVIAMALSCEPELLIADEPTTALDVTIQAQVLTMIRELRDRLGTSMLMITHDLGIVAQTCDDVAVMYSGIIIEAGTAEDIFLGDKHHPYTVGLFNSIPNLDVKSERLSPIAGLMPDPTNLPKGCVFAPRCEHRMDICLTARPEAYVNGTHKIACYLFTEQAGKQKAGVDQHAE</sequence>
<dbReference type="EMBL" id="FMWL01000001">
    <property type="protein sequence ID" value="SCZ76029.1"/>
    <property type="molecule type" value="Genomic_DNA"/>
</dbReference>
<dbReference type="GO" id="GO:0005886">
    <property type="term" value="C:plasma membrane"/>
    <property type="evidence" value="ECO:0007669"/>
    <property type="project" value="UniProtKB-SubCell"/>
</dbReference>
<dbReference type="OrthoDB" id="9779287at2"/>
<dbReference type="Pfam" id="PF00005">
    <property type="entry name" value="ABC_tran"/>
    <property type="match status" value="1"/>
</dbReference>
<dbReference type="InterPro" id="IPR013563">
    <property type="entry name" value="Oligopep_ABC_C"/>
</dbReference>
<dbReference type="InterPro" id="IPR003593">
    <property type="entry name" value="AAA+_ATPase"/>
</dbReference>
<feature type="domain" description="ABC transporter" evidence="8">
    <location>
        <begin position="10"/>
        <end position="260"/>
    </location>
</feature>
<dbReference type="Proteomes" id="UP000199208">
    <property type="component" value="Unassembled WGS sequence"/>
</dbReference>
<proteinExistence type="inferred from homology"/>
<dbReference type="PANTHER" id="PTHR43297:SF2">
    <property type="entry name" value="DIPEPTIDE TRANSPORT ATP-BINDING PROTEIN DPPD"/>
    <property type="match status" value="1"/>
</dbReference>
<dbReference type="InterPro" id="IPR027417">
    <property type="entry name" value="P-loop_NTPase"/>
</dbReference>
<dbReference type="GO" id="GO:0015833">
    <property type="term" value="P:peptide transport"/>
    <property type="evidence" value="ECO:0007669"/>
    <property type="project" value="InterPro"/>
</dbReference>
<dbReference type="FunFam" id="3.40.50.300:FF:000016">
    <property type="entry name" value="Oligopeptide ABC transporter ATP-binding component"/>
    <property type="match status" value="1"/>
</dbReference>
<evidence type="ECO:0000256" key="1">
    <source>
        <dbReference type="ARBA" id="ARBA00004202"/>
    </source>
</evidence>
<evidence type="ECO:0000256" key="7">
    <source>
        <dbReference type="ARBA" id="ARBA00023136"/>
    </source>
</evidence>
<evidence type="ECO:0000256" key="3">
    <source>
        <dbReference type="ARBA" id="ARBA00022448"/>
    </source>
</evidence>
<dbReference type="PROSITE" id="PS50893">
    <property type="entry name" value="ABC_TRANSPORTER_2"/>
    <property type="match status" value="1"/>
</dbReference>
<evidence type="ECO:0000256" key="2">
    <source>
        <dbReference type="ARBA" id="ARBA00005417"/>
    </source>
</evidence>
<dbReference type="GO" id="GO:0016887">
    <property type="term" value="F:ATP hydrolysis activity"/>
    <property type="evidence" value="ECO:0007669"/>
    <property type="project" value="InterPro"/>
</dbReference>
<dbReference type="NCBIfam" id="TIGR01727">
    <property type="entry name" value="oligo_HPY"/>
    <property type="match status" value="1"/>
</dbReference>
<dbReference type="SMART" id="SM00382">
    <property type="entry name" value="AAA"/>
    <property type="match status" value="1"/>
</dbReference>
<keyword evidence="4" id="KW-1003">Cell membrane</keyword>
<evidence type="ECO:0000256" key="4">
    <source>
        <dbReference type="ARBA" id="ARBA00022475"/>
    </source>
</evidence>
<dbReference type="RefSeq" id="WP_092588867.1">
    <property type="nucleotide sequence ID" value="NZ_FMWL01000001.1"/>
</dbReference>
<evidence type="ECO:0000313" key="9">
    <source>
        <dbReference type="EMBL" id="SCZ76029.1"/>
    </source>
</evidence>
<dbReference type="PROSITE" id="PS00211">
    <property type="entry name" value="ABC_TRANSPORTER_1"/>
    <property type="match status" value="1"/>
</dbReference>
<dbReference type="STRING" id="1120920.SAMN03080599_00032"/>
<dbReference type="AlphaFoldDB" id="A0A1G5RRY4"/>
<dbReference type="Pfam" id="PF08352">
    <property type="entry name" value="oligo_HPY"/>
    <property type="match status" value="1"/>
</dbReference>
<protein>
    <submittedName>
        <fullName evidence="9">Peptide/nickel transport system ATP-binding protein</fullName>
    </submittedName>
</protein>
<comment type="similarity">
    <text evidence="2">Belongs to the ABC transporter superfamily.</text>
</comment>
<name>A0A1G5RRY4_9FIRM</name>
<dbReference type="CDD" id="cd03257">
    <property type="entry name" value="ABC_NikE_OppD_transporters"/>
    <property type="match status" value="1"/>
</dbReference>
<dbReference type="InterPro" id="IPR017871">
    <property type="entry name" value="ABC_transporter-like_CS"/>
</dbReference>
<evidence type="ECO:0000259" key="8">
    <source>
        <dbReference type="PROSITE" id="PS50893"/>
    </source>
</evidence>
<keyword evidence="3" id="KW-0813">Transport</keyword>
<gene>
    <name evidence="9" type="ORF">SAMN03080599_00032</name>
</gene>
<dbReference type="GO" id="GO:0005524">
    <property type="term" value="F:ATP binding"/>
    <property type="evidence" value="ECO:0007669"/>
    <property type="project" value="UniProtKB-KW"/>
</dbReference>